<dbReference type="EMBL" id="LGRN01000036">
    <property type="protein sequence ID" value="OJD18403.1"/>
    <property type="molecule type" value="Genomic_DNA"/>
</dbReference>
<dbReference type="Proteomes" id="UP000182235">
    <property type="component" value="Unassembled WGS sequence"/>
</dbReference>
<dbReference type="SUPFAM" id="SSF56112">
    <property type="entry name" value="Protein kinase-like (PK-like)"/>
    <property type="match status" value="1"/>
</dbReference>
<dbReference type="AlphaFoldDB" id="A0A1J9QDW8"/>
<sequence length="91" mass="10526">MVLMRENTPPVGILLRYAQAWNGALKFAEDGPWKPGIEIPQTSLKASEEFLSGKSKEMLLLFMRGMLQWRPQDRKTAKQPLEDPWLNDRID</sequence>
<proteinExistence type="predicted"/>
<gene>
    <name evidence="2" type="ORF">AJ78_01583</name>
</gene>
<name>A0A1J9QDW8_9EURO</name>
<comment type="caution">
    <text evidence="2">The sequence shown here is derived from an EMBL/GenBank/DDBJ whole genome shotgun (WGS) entry which is preliminary data.</text>
</comment>
<evidence type="ECO:0000256" key="1">
    <source>
        <dbReference type="SAM" id="MobiDB-lite"/>
    </source>
</evidence>
<protein>
    <recommendedName>
        <fullName evidence="4">Protein kinase domain-containing protein</fullName>
    </recommendedName>
</protein>
<keyword evidence="3" id="KW-1185">Reference proteome</keyword>
<evidence type="ECO:0000313" key="3">
    <source>
        <dbReference type="Proteomes" id="UP000182235"/>
    </source>
</evidence>
<feature type="region of interest" description="Disordered" evidence="1">
    <location>
        <begin position="72"/>
        <end position="91"/>
    </location>
</feature>
<reference evidence="2 3" key="1">
    <citation type="submission" date="2015-07" db="EMBL/GenBank/DDBJ databases">
        <title>Emmonsia species relationships and genome sequence.</title>
        <authorList>
            <consortium name="The Broad Institute Genomics Platform"/>
            <person name="Cuomo C.A."/>
            <person name="Munoz J.F."/>
            <person name="Imamovic A."/>
            <person name="Priest M.E."/>
            <person name="Young S."/>
            <person name="Clay O.K."/>
            <person name="McEwen J.G."/>
        </authorList>
    </citation>
    <scope>NUCLEOTIDE SEQUENCE [LARGE SCALE GENOMIC DNA]</scope>
    <source>
        <strain evidence="2 3">UAMH 9510</strain>
    </source>
</reference>
<organism evidence="2 3">
    <name type="scientific">Emergomyces pasteurianus Ep9510</name>
    <dbReference type="NCBI Taxonomy" id="1447872"/>
    <lineage>
        <taxon>Eukaryota</taxon>
        <taxon>Fungi</taxon>
        <taxon>Dikarya</taxon>
        <taxon>Ascomycota</taxon>
        <taxon>Pezizomycotina</taxon>
        <taxon>Eurotiomycetes</taxon>
        <taxon>Eurotiomycetidae</taxon>
        <taxon>Onygenales</taxon>
        <taxon>Ajellomycetaceae</taxon>
        <taxon>Emergomyces</taxon>
    </lineage>
</organism>
<dbReference type="STRING" id="1447872.A0A1J9QDW8"/>
<evidence type="ECO:0008006" key="4">
    <source>
        <dbReference type="Google" id="ProtNLM"/>
    </source>
</evidence>
<evidence type="ECO:0000313" key="2">
    <source>
        <dbReference type="EMBL" id="OJD18403.1"/>
    </source>
</evidence>
<dbReference type="InterPro" id="IPR011009">
    <property type="entry name" value="Kinase-like_dom_sf"/>
</dbReference>
<dbReference type="Gene3D" id="1.10.510.10">
    <property type="entry name" value="Transferase(Phosphotransferase) domain 1"/>
    <property type="match status" value="1"/>
</dbReference>
<dbReference type="VEuPathDB" id="FungiDB:AJ78_01583"/>
<dbReference type="OrthoDB" id="5979581at2759"/>
<accession>A0A1J9QDW8</accession>